<keyword evidence="5" id="KW-0732">Signal</keyword>
<dbReference type="PANTHER" id="PTHR48059:SF30">
    <property type="entry name" value="OS06G0587000 PROTEIN"/>
    <property type="match status" value="1"/>
</dbReference>
<dbReference type="OrthoDB" id="2015206at2759"/>
<accession>A0A067LG71</accession>
<dbReference type="FunFam" id="3.80.10.10:FF:000129">
    <property type="entry name" value="Leucine-rich repeat receptor-like kinase"/>
    <property type="match status" value="1"/>
</dbReference>
<evidence type="ECO:0000256" key="4">
    <source>
        <dbReference type="ARBA" id="ARBA00022692"/>
    </source>
</evidence>
<dbReference type="Proteomes" id="UP000027138">
    <property type="component" value="Unassembled WGS sequence"/>
</dbReference>
<dbReference type="Pfam" id="PF00560">
    <property type="entry name" value="LRR_1"/>
    <property type="match status" value="1"/>
</dbReference>
<evidence type="ECO:0000256" key="5">
    <source>
        <dbReference type="ARBA" id="ARBA00022729"/>
    </source>
</evidence>
<keyword evidence="3" id="KW-0433">Leucine-rich repeat</keyword>
<evidence type="ECO:0008006" key="11">
    <source>
        <dbReference type="Google" id="ProtNLM"/>
    </source>
</evidence>
<comment type="subcellular location">
    <subcellularLocation>
        <location evidence="2">Cell envelope</location>
    </subcellularLocation>
    <subcellularLocation>
        <location evidence="1">Membrane</location>
        <topology evidence="1">Single-pass membrane protein</topology>
    </subcellularLocation>
</comment>
<keyword evidence="4" id="KW-0812">Transmembrane</keyword>
<name>A0A067LG71_JATCU</name>
<evidence type="ECO:0000256" key="2">
    <source>
        <dbReference type="ARBA" id="ARBA00004196"/>
    </source>
</evidence>
<dbReference type="InterPro" id="IPR001611">
    <property type="entry name" value="Leu-rich_rpt"/>
</dbReference>
<dbReference type="GO" id="GO:0016020">
    <property type="term" value="C:membrane"/>
    <property type="evidence" value="ECO:0007669"/>
    <property type="project" value="UniProtKB-SubCell"/>
</dbReference>
<dbReference type="AlphaFoldDB" id="A0A067LG71"/>
<protein>
    <recommendedName>
        <fullName evidence="11">Leucine-rich repeat-containing N-terminal plant-type domain-containing protein</fullName>
    </recommendedName>
</protein>
<keyword evidence="6" id="KW-0677">Repeat</keyword>
<dbReference type="SUPFAM" id="SSF52058">
    <property type="entry name" value="L domain-like"/>
    <property type="match status" value="1"/>
</dbReference>
<dbReference type="STRING" id="180498.A0A067LG71"/>
<evidence type="ECO:0000313" key="9">
    <source>
        <dbReference type="EMBL" id="KDP43149.1"/>
    </source>
</evidence>
<keyword evidence="10" id="KW-1185">Reference proteome</keyword>
<keyword evidence="7" id="KW-1133">Transmembrane helix</keyword>
<dbReference type="InterPro" id="IPR032675">
    <property type="entry name" value="LRR_dom_sf"/>
</dbReference>
<proteinExistence type="predicted"/>
<evidence type="ECO:0000256" key="1">
    <source>
        <dbReference type="ARBA" id="ARBA00004167"/>
    </source>
</evidence>
<evidence type="ECO:0000313" key="10">
    <source>
        <dbReference type="Proteomes" id="UP000027138"/>
    </source>
</evidence>
<keyword evidence="8" id="KW-0472">Membrane</keyword>
<evidence type="ECO:0000256" key="6">
    <source>
        <dbReference type="ARBA" id="ARBA00022737"/>
    </source>
</evidence>
<dbReference type="InterPro" id="IPR051848">
    <property type="entry name" value="PGIP"/>
</dbReference>
<evidence type="ECO:0000256" key="3">
    <source>
        <dbReference type="ARBA" id="ARBA00022614"/>
    </source>
</evidence>
<dbReference type="EMBL" id="KK914280">
    <property type="protein sequence ID" value="KDP43149.1"/>
    <property type="molecule type" value="Genomic_DNA"/>
</dbReference>
<reference evidence="9 10" key="1">
    <citation type="journal article" date="2014" name="PLoS ONE">
        <title>Global Analysis of Gene Expression Profiles in Physic Nut (Jatropha curcas L.) Seedlings Exposed to Salt Stress.</title>
        <authorList>
            <person name="Zhang L."/>
            <person name="Zhang C."/>
            <person name="Wu P."/>
            <person name="Chen Y."/>
            <person name="Li M."/>
            <person name="Jiang H."/>
            <person name="Wu G."/>
        </authorList>
    </citation>
    <scope>NUCLEOTIDE SEQUENCE [LARGE SCALE GENOMIC DNA]</scope>
    <source>
        <strain evidence="10">cv. GZQX0401</strain>
        <tissue evidence="9">Young leaves</tissue>
    </source>
</reference>
<dbReference type="Gene3D" id="3.80.10.10">
    <property type="entry name" value="Ribonuclease Inhibitor"/>
    <property type="match status" value="2"/>
</dbReference>
<evidence type="ECO:0000256" key="7">
    <source>
        <dbReference type="ARBA" id="ARBA00022989"/>
    </source>
</evidence>
<dbReference type="PANTHER" id="PTHR48059">
    <property type="entry name" value="POLYGALACTURONASE INHIBITOR 1"/>
    <property type="match status" value="1"/>
</dbReference>
<organism evidence="9 10">
    <name type="scientific">Jatropha curcas</name>
    <name type="common">Barbados nut</name>
    <dbReference type="NCBI Taxonomy" id="180498"/>
    <lineage>
        <taxon>Eukaryota</taxon>
        <taxon>Viridiplantae</taxon>
        <taxon>Streptophyta</taxon>
        <taxon>Embryophyta</taxon>
        <taxon>Tracheophyta</taxon>
        <taxon>Spermatophyta</taxon>
        <taxon>Magnoliopsida</taxon>
        <taxon>eudicotyledons</taxon>
        <taxon>Gunneridae</taxon>
        <taxon>Pentapetalae</taxon>
        <taxon>rosids</taxon>
        <taxon>fabids</taxon>
        <taxon>Malpighiales</taxon>
        <taxon>Euphorbiaceae</taxon>
        <taxon>Crotonoideae</taxon>
        <taxon>Jatropheae</taxon>
        <taxon>Jatropha</taxon>
    </lineage>
</organism>
<evidence type="ECO:0000256" key="8">
    <source>
        <dbReference type="ARBA" id="ARBA00023136"/>
    </source>
</evidence>
<gene>
    <name evidence="9" type="ORF">JCGZ_26682</name>
</gene>
<sequence length="283" mass="30530">MIICEQGIRYRASLPAAMVKAFSCNSLKSLKNTWQNTPPSWGNGDPCGTPWEGVTCKNSRVTALIPAGCGFTGSIPDELGNLAELSFLALHKNNLTGKIPSSLAKLSNFYWLDLADNHLTGPIRVSTPTTPGLDLLRKAKHLLFDGNLLDGTIPSTLGLVQTLEEFSNNKLKGPLPDLTGMNALNYENLSNKAFFPSEAPAWFSTLPSLTTLILKNNAFSGQLDMGESVGPLLQLVDLQNNNISSEIQGALHSQMLVIVNNSTPAASLANLSKSPRWKARTVR</sequence>